<dbReference type="PROSITE" id="PS01124">
    <property type="entry name" value="HTH_ARAC_FAMILY_2"/>
    <property type="match status" value="1"/>
</dbReference>
<dbReference type="GO" id="GO:0043565">
    <property type="term" value="F:sequence-specific DNA binding"/>
    <property type="evidence" value="ECO:0007669"/>
    <property type="project" value="InterPro"/>
</dbReference>
<dbReference type="SMART" id="SM00342">
    <property type="entry name" value="HTH_ARAC"/>
    <property type="match status" value="1"/>
</dbReference>
<keyword evidence="1" id="KW-0805">Transcription regulation</keyword>
<reference evidence="5 6" key="1">
    <citation type="submission" date="2020-08" db="EMBL/GenBank/DDBJ databases">
        <title>Adhaeribacter dokdonensis sp. nov., isolated from the rhizosphere of Elymus tsukushiensis, a plant native to the Dokdo Islands, Republic of Korea.</title>
        <authorList>
            <person name="Ghim S.Y."/>
        </authorList>
    </citation>
    <scope>NUCLEOTIDE SEQUENCE [LARGE SCALE GENOMIC DNA]</scope>
    <source>
        <strain evidence="5 6">KUDC8001</strain>
    </source>
</reference>
<dbReference type="EMBL" id="CP055153">
    <property type="protein sequence ID" value="QMU29494.1"/>
    <property type="molecule type" value="Genomic_DNA"/>
</dbReference>
<dbReference type="InterPro" id="IPR009057">
    <property type="entry name" value="Homeodomain-like_sf"/>
</dbReference>
<dbReference type="Gene3D" id="1.10.10.60">
    <property type="entry name" value="Homeodomain-like"/>
    <property type="match status" value="2"/>
</dbReference>
<dbReference type="PANTHER" id="PTHR43280">
    <property type="entry name" value="ARAC-FAMILY TRANSCRIPTIONAL REGULATOR"/>
    <property type="match status" value="1"/>
</dbReference>
<sequence>MKTAVRKSEILESKAFVINYLNDPFFDTNWHFHSEYQLFVVLEGRGTRFIGDNISHFQEGDVVFIGPDMPHLWRNDDVFFNKNSQLRVQGIVIYFPNNLFGDCLLNKEEMLGIKQLFDRSKRGVEFYGQTEKKIVAMMKDLLYLPGVEGIIQLLTILKVLSDSTEFRYISSLGYTNTAKEGDKDRMNEVYTFIMQNYRKNISLEEVAEIANMSPTSFSRFFKVKANKSFSSFIIELRIGYACKLLLEDNNTIAQICYESGYNTLSNFNKQFKEITHKTPYEYKKEYLKAI</sequence>
<dbReference type="Pfam" id="PF12833">
    <property type="entry name" value="HTH_18"/>
    <property type="match status" value="1"/>
</dbReference>
<dbReference type="AlphaFoldDB" id="A0A7L7L9U3"/>
<gene>
    <name evidence="5" type="ORF">HUW48_16245</name>
</gene>
<dbReference type="GO" id="GO:0003700">
    <property type="term" value="F:DNA-binding transcription factor activity"/>
    <property type="evidence" value="ECO:0007669"/>
    <property type="project" value="InterPro"/>
</dbReference>
<dbReference type="SUPFAM" id="SSF51182">
    <property type="entry name" value="RmlC-like cupins"/>
    <property type="match status" value="1"/>
</dbReference>
<evidence type="ECO:0000313" key="6">
    <source>
        <dbReference type="Proteomes" id="UP000514509"/>
    </source>
</evidence>
<dbReference type="InterPro" id="IPR011051">
    <property type="entry name" value="RmlC_Cupin_sf"/>
</dbReference>
<protein>
    <submittedName>
        <fullName evidence="5">Helix-turn-helix transcriptional regulator</fullName>
    </submittedName>
</protein>
<name>A0A7L7L9U3_9BACT</name>
<dbReference type="InterPro" id="IPR003313">
    <property type="entry name" value="AraC-bd"/>
</dbReference>
<dbReference type="KEGG" id="add:HUW48_16245"/>
<evidence type="ECO:0000256" key="3">
    <source>
        <dbReference type="ARBA" id="ARBA00023163"/>
    </source>
</evidence>
<keyword evidence="3" id="KW-0804">Transcription</keyword>
<dbReference type="InterPro" id="IPR014710">
    <property type="entry name" value="RmlC-like_jellyroll"/>
</dbReference>
<dbReference type="Gene3D" id="2.60.120.10">
    <property type="entry name" value="Jelly Rolls"/>
    <property type="match status" value="1"/>
</dbReference>
<dbReference type="SUPFAM" id="SSF46689">
    <property type="entry name" value="Homeodomain-like"/>
    <property type="match status" value="2"/>
</dbReference>
<dbReference type="PANTHER" id="PTHR43280:SF2">
    <property type="entry name" value="HTH-TYPE TRANSCRIPTIONAL REGULATOR EXSA"/>
    <property type="match status" value="1"/>
</dbReference>
<dbReference type="Pfam" id="PF02311">
    <property type="entry name" value="AraC_binding"/>
    <property type="match status" value="1"/>
</dbReference>
<evidence type="ECO:0000256" key="2">
    <source>
        <dbReference type="ARBA" id="ARBA00023125"/>
    </source>
</evidence>
<feature type="domain" description="HTH araC/xylS-type" evidence="4">
    <location>
        <begin position="187"/>
        <end position="285"/>
    </location>
</feature>
<keyword evidence="6" id="KW-1185">Reference proteome</keyword>
<proteinExistence type="predicted"/>
<dbReference type="RefSeq" id="WP_182411953.1">
    <property type="nucleotide sequence ID" value="NZ_CP055153.1"/>
</dbReference>
<dbReference type="Proteomes" id="UP000514509">
    <property type="component" value="Chromosome"/>
</dbReference>
<organism evidence="5 6">
    <name type="scientific">Adhaeribacter radiodurans</name>
    <dbReference type="NCBI Taxonomy" id="2745197"/>
    <lineage>
        <taxon>Bacteria</taxon>
        <taxon>Pseudomonadati</taxon>
        <taxon>Bacteroidota</taxon>
        <taxon>Cytophagia</taxon>
        <taxon>Cytophagales</taxon>
        <taxon>Hymenobacteraceae</taxon>
        <taxon>Adhaeribacter</taxon>
    </lineage>
</organism>
<accession>A0A7L7L9U3</accession>
<dbReference type="InterPro" id="IPR018060">
    <property type="entry name" value="HTH_AraC"/>
</dbReference>
<keyword evidence="2" id="KW-0238">DNA-binding</keyword>
<evidence type="ECO:0000259" key="4">
    <source>
        <dbReference type="PROSITE" id="PS01124"/>
    </source>
</evidence>
<evidence type="ECO:0000313" key="5">
    <source>
        <dbReference type="EMBL" id="QMU29494.1"/>
    </source>
</evidence>
<evidence type="ECO:0000256" key="1">
    <source>
        <dbReference type="ARBA" id="ARBA00023015"/>
    </source>
</evidence>